<feature type="compositionally biased region" description="Basic residues" evidence="8">
    <location>
        <begin position="73"/>
        <end position="95"/>
    </location>
</feature>
<sequence length="1007" mass="113695">MDGSAEKRGPEVVMTVNSADQRERSNAPRRWVQTTLMFPHISSETEPKVDRRGNEGDEVYNDDEDGDFSCSQGKRRGRKRKGKGTHQNRASKKAKEKSPGKTTPKKKGMNNLIESGDASPSPIPNLKAMEKLTAEKSLQMVAGRKIHPLFASQKKLLGRSKKSISIGPIHVFERTQDDVVIDWKDWTIFEKTSIDTGCNPEGLFTSKFESNVGALCLDNFPGILSFSDSSFVRNKLSGQCINQDNDKLGMSLDELLDNNQLSKSSEGADILENSEPKHQRRLLQEGFVPSYHGCTIQPDNSLWADNYQPKSATEVCGNTESVKFMNEWLHLWRKRRSLSIKASDNIDNRNLQEDDEDFCESESDDDENRLKNILLVTGPIGDLADFKLAYVRPLSYSETVKEFDNEVIDLILMSDEEDSFGANGVSGKCDCDDSETDFDLDKLKPLILFEDVDISFPKDHGYIAAIQKIAKTAKWPMILTSNNNNLVLPNNLDRLELCFMMPSQEELLDHLTMVRQYALRRVHEKSRNKMKDLQYVSQQYRKSQNTYGLLLVDLETYHSVLPAIIPWDFPSQLSELVEKEIAKTLSMIEENSTLMEVMDEEFQNNMSKGLEVHNNEVHSIEAKEVMLSSNISRRTRKRKLDDIMSSDSKDGNFNKQLSLVSDKNVHHELFIKEDRRHLSHCPNMQNCTRTLTDKLLCSEIDKCEDRGFQCSETENNLQTDTGNCIDVCVPYIPATEIVNGMELFSRSVSRVNVAEATEVSVSGEFREDPLPVEEHKLVKTSDMLGGTCSITAGASLEEVVVNSQNEYDEVVSRGHPVMVDKCNCENFKRKSFSLGKFTNQVATDLVQESWEKLRGSHAELKLYVGSETKDVFKILKQTSRMSDLLSQADQLLSKWQVQDSLEMLMMPSENSVSVTWCDEQLQMATTISKHGFCLYAKEIDSIVSILGFEHRVDFGQETLAPSTITMALGRLLGHDAGTSWTSVYGKGSEISLSKCELPVKRSLGWMT</sequence>
<proteinExistence type="inferred from homology"/>
<keyword evidence="10" id="KW-1185">Reference proteome</keyword>
<comment type="similarity">
    <text evidence="2">Belongs to the rad17/RAD24 family.</text>
</comment>
<evidence type="ECO:0000256" key="6">
    <source>
        <dbReference type="ARBA" id="ARBA00023242"/>
    </source>
</evidence>
<feature type="compositionally biased region" description="Acidic residues" evidence="8">
    <location>
        <begin position="56"/>
        <end position="67"/>
    </location>
</feature>
<evidence type="ECO:0000256" key="8">
    <source>
        <dbReference type="SAM" id="MobiDB-lite"/>
    </source>
</evidence>
<evidence type="ECO:0000256" key="2">
    <source>
        <dbReference type="ARBA" id="ARBA00006168"/>
    </source>
</evidence>
<feature type="compositionally biased region" description="Basic and acidic residues" evidence="8">
    <location>
        <begin position="1"/>
        <end position="10"/>
    </location>
</feature>
<keyword evidence="5" id="KW-0067">ATP-binding</keyword>
<evidence type="ECO:0000256" key="5">
    <source>
        <dbReference type="ARBA" id="ARBA00022840"/>
    </source>
</evidence>
<dbReference type="InterPro" id="IPR027417">
    <property type="entry name" value="P-loop_NTPase"/>
</dbReference>
<keyword evidence="6" id="KW-0539">Nucleus</keyword>
<dbReference type="Proteomes" id="UP001472677">
    <property type="component" value="Unassembled WGS sequence"/>
</dbReference>
<dbReference type="Gene3D" id="3.40.50.300">
    <property type="entry name" value="P-loop containing nucleotide triphosphate hydrolases"/>
    <property type="match status" value="1"/>
</dbReference>
<evidence type="ECO:0008006" key="11">
    <source>
        <dbReference type="Google" id="ProtNLM"/>
    </source>
</evidence>
<evidence type="ECO:0000313" key="9">
    <source>
        <dbReference type="EMBL" id="KAK8552276.1"/>
    </source>
</evidence>
<dbReference type="InterPro" id="IPR004582">
    <property type="entry name" value="Checkpoint_prot_Rad17_Rad24"/>
</dbReference>
<dbReference type="EMBL" id="JBBPBM010000020">
    <property type="protein sequence ID" value="KAK8552276.1"/>
    <property type="molecule type" value="Genomic_DNA"/>
</dbReference>
<comment type="subcellular location">
    <subcellularLocation>
        <location evidence="1">Nucleus</location>
    </subcellularLocation>
</comment>
<evidence type="ECO:0000256" key="4">
    <source>
        <dbReference type="ARBA" id="ARBA00022763"/>
    </source>
</evidence>
<accession>A0ABR2E4Z0</accession>
<evidence type="ECO:0000256" key="7">
    <source>
        <dbReference type="ARBA" id="ARBA00023306"/>
    </source>
</evidence>
<keyword evidence="3" id="KW-0547">Nucleotide-binding</keyword>
<evidence type="ECO:0000313" key="10">
    <source>
        <dbReference type="Proteomes" id="UP001472677"/>
    </source>
</evidence>
<keyword evidence="7" id="KW-0131">Cell cycle</keyword>
<gene>
    <name evidence="9" type="ORF">V6N12_040881</name>
</gene>
<evidence type="ECO:0000256" key="1">
    <source>
        <dbReference type="ARBA" id="ARBA00004123"/>
    </source>
</evidence>
<comment type="caution">
    <text evidence="9">The sequence shown here is derived from an EMBL/GenBank/DDBJ whole genome shotgun (WGS) entry which is preliminary data.</text>
</comment>
<dbReference type="PANTHER" id="PTHR12172">
    <property type="entry name" value="CELL CYCLE CHECKPOINT PROTEIN RAD17"/>
    <property type="match status" value="1"/>
</dbReference>
<evidence type="ECO:0000256" key="3">
    <source>
        <dbReference type="ARBA" id="ARBA00022741"/>
    </source>
</evidence>
<reference evidence="9 10" key="1">
    <citation type="journal article" date="2024" name="G3 (Bethesda)">
        <title>Genome assembly of Hibiscus sabdariffa L. provides insights into metabolisms of medicinal natural products.</title>
        <authorList>
            <person name="Kim T."/>
        </authorList>
    </citation>
    <scope>NUCLEOTIDE SEQUENCE [LARGE SCALE GENOMIC DNA]</scope>
    <source>
        <strain evidence="9">TK-2024</strain>
        <tissue evidence="9">Old leaves</tissue>
    </source>
</reference>
<name>A0ABR2E4Z0_9ROSI</name>
<feature type="compositionally biased region" description="Basic and acidic residues" evidence="8">
    <location>
        <begin position="43"/>
        <end position="55"/>
    </location>
</feature>
<feature type="region of interest" description="Disordered" evidence="8">
    <location>
        <begin position="1"/>
        <end position="124"/>
    </location>
</feature>
<dbReference type="PANTHER" id="PTHR12172:SF1">
    <property type="entry name" value="P-LOOP CONTAINING NUCLEOSIDE TRIPHOSPHATE HYDROLASES SUPERFAMILY PROTEIN"/>
    <property type="match status" value="1"/>
</dbReference>
<protein>
    <recommendedName>
        <fullName evidence="11">P-loop containing nucleoside triphosphate hydrolases superfamily protein</fullName>
    </recommendedName>
</protein>
<keyword evidence="4" id="KW-0227">DNA damage</keyword>
<organism evidence="9 10">
    <name type="scientific">Hibiscus sabdariffa</name>
    <name type="common">roselle</name>
    <dbReference type="NCBI Taxonomy" id="183260"/>
    <lineage>
        <taxon>Eukaryota</taxon>
        <taxon>Viridiplantae</taxon>
        <taxon>Streptophyta</taxon>
        <taxon>Embryophyta</taxon>
        <taxon>Tracheophyta</taxon>
        <taxon>Spermatophyta</taxon>
        <taxon>Magnoliopsida</taxon>
        <taxon>eudicotyledons</taxon>
        <taxon>Gunneridae</taxon>
        <taxon>Pentapetalae</taxon>
        <taxon>rosids</taxon>
        <taxon>malvids</taxon>
        <taxon>Malvales</taxon>
        <taxon>Malvaceae</taxon>
        <taxon>Malvoideae</taxon>
        <taxon>Hibiscus</taxon>
    </lineage>
</organism>